<dbReference type="EMBL" id="DUFW01000017">
    <property type="protein sequence ID" value="HIH21226.1"/>
    <property type="molecule type" value="Genomic_DNA"/>
</dbReference>
<comment type="caution">
    <text evidence="2">The sequence shown here is derived from an EMBL/GenBank/DDBJ whole genome shotgun (WGS) entry which is preliminary data.</text>
</comment>
<keyword evidence="1" id="KW-1133">Transmembrane helix</keyword>
<organism evidence="2 3">
    <name type="scientific">Candidatus Iainarchaeum sp</name>
    <dbReference type="NCBI Taxonomy" id="3101447"/>
    <lineage>
        <taxon>Archaea</taxon>
        <taxon>Candidatus Iainarchaeota</taxon>
        <taxon>Candidatus Iainarchaeia</taxon>
        <taxon>Candidatus Iainarchaeales</taxon>
        <taxon>Candidatus Iainarchaeaceae</taxon>
        <taxon>Candidatus Iainarchaeum</taxon>
    </lineage>
</organism>
<keyword evidence="1" id="KW-0472">Membrane</keyword>
<dbReference type="AlphaFoldDB" id="A0A7J4K146"/>
<sequence length="433" mass="46559">MLLLAIPLAAAALSSQDAVNVVSQQGFLNSGESAIITPAVKITHSSVQYWVVSIISNNSTIGFAALNASSTSESPEFSESGAVNEQLFKTAYFMQGFLASSNALKQQGQWFFTQENNGFFTTLSRLLQSETESDLAIISSESESKISGKAEAMVAALDSIISLSDSIVQKTSLEISSEADFFQNPSSQKASSLLSNAQAVGQDIDSLEQKTIEYSGLVSDLKKEIADSNLDIQKKTALSKLAEAPSVLSASTIFAKKQSANASIQAVQKAYNNAVSSSTGFAEAFQARLEKSQAFVELYSEDKALLEKTKAYSTLEAAAEDILSASKKSLWESQPEVSKLAQYWSAAESAFNKGNYSLAIEQAKKAKSSAILIVKAGFQEQEQPYDTGVFVQAAILLAVILVLLVIIRKVLPLLNKPKGEGFQGLQEEFKIKR</sequence>
<evidence type="ECO:0000256" key="1">
    <source>
        <dbReference type="SAM" id="Phobius"/>
    </source>
</evidence>
<accession>A0A7J4K146</accession>
<feature type="transmembrane region" description="Helical" evidence="1">
    <location>
        <begin position="389"/>
        <end position="407"/>
    </location>
</feature>
<reference evidence="3" key="1">
    <citation type="journal article" date="2020" name="bioRxiv">
        <title>A rank-normalized archaeal taxonomy based on genome phylogeny resolves widespread incomplete and uneven classifications.</title>
        <authorList>
            <person name="Rinke C."/>
            <person name="Chuvochina M."/>
            <person name="Mussig A.J."/>
            <person name="Chaumeil P.-A."/>
            <person name="Waite D.W."/>
            <person name="Whitman W.B."/>
            <person name="Parks D.H."/>
            <person name="Hugenholtz P."/>
        </authorList>
    </citation>
    <scope>NUCLEOTIDE SEQUENCE [LARGE SCALE GENOMIC DNA]</scope>
</reference>
<name>A0A7J4K146_9ARCH</name>
<protein>
    <submittedName>
        <fullName evidence="2">Uncharacterized protein</fullName>
    </submittedName>
</protein>
<gene>
    <name evidence="2" type="ORF">HA222_01000</name>
</gene>
<dbReference type="Proteomes" id="UP000590964">
    <property type="component" value="Unassembled WGS sequence"/>
</dbReference>
<proteinExistence type="predicted"/>
<evidence type="ECO:0000313" key="3">
    <source>
        <dbReference type="Proteomes" id="UP000590964"/>
    </source>
</evidence>
<evidence type="ECO:0000313" key="2">
    <source>
        <dbReference type="EMBL" id="HIH21226.1"/>
    </source>
</evidence>
<keyword evidence="1" id="KW-0812">Transmembrane</keyword>